<gene>
    <name evidence="2" type="ORF">C7C46_00640</name>
</gene>
<evidence type="ECO:0000256" key="1">
    <source>
        <dbReference type="SAM" id="MobiDB-lite"/>
    </source>
</evidence>
<reference evidence="2 3" key="1">
    <citation type="submission" date="2018-03" db="EMBL/GenBank/DDBJ databases">
        <title>Bioinformatic expansion and discovery of thiopeptide antibiotics.</title>
        <authorList>
            <person name="Schwalen C.J."/>
            <person name="Hudson G.A."/>
            <person name="Mitchell D.A."/>
        </authorList>
    </citation>
    <scope>NUCLEOTIDE SEQUENCE [LARGE SCALE GENOMIC DNA]</scope>
    <source>
        <strain evidence="2 3">ATCC 21389</strain>
    </source>
</reference>
<organism evidence="2 3">
    <name type="scientific">Streptomyces tateyamensis</name>
    <dbReference type="NCBI Taxonomy" id="565073"/>
    <lineage>
        <taxon>Bacteria</taxon>
        <taxon>Bacillati</taxon>
        <taxon>Actinomycetota</taxon>
        <taxon>Actinomycetes</taxon>
        <taxon>Kitasatosporales</taxon>
        <taxon>Streptomycetaceae</taxon>
        <taxon>Streptomyces</taxon>
    </lineage>
</organism>
<accession>A0A2V4PPU2</accession>
<proteinExistence type="predicted"/>
<keyword evidence="3" id="KW-1185">Reference proteome</keyword>
<feature type="region of interest" description="Disordered" evidence="1">
    <location>
        <begin position="1076"/>
        <end position="1107"/>
    </location>
</feature>
<evidence type="ECO:0000313" key="3">
    <source>
        <dbReference type="Proteomes" id="UP000248039"/>
    </source>
</evidence>
<dbReference type="AlphaFoldDB" id="A0A2V4PPU2"/>
<feature type="compositionally biased region" description="Low complexity" evidence="1">
    <location>
        <begin position="1085"/>
        <end position="1098"/>
    </location>
</feature>
<comment type="caution">
    <text evidence="2">The sequence shown here is derived from an EMBL/GenBank/DDBJ whole genome shotgun (WGS) entry which is preliminary data.</text>
</comment>
<sequence length="1145" mass="118389">MEVAGRIELDGIFGSAYRFDVLLTVDGRGMTTKLTQAGPSSPAAQEIAQPFGLPGLRITDLAADLAYRWGTTPADGTPVAPSSSTAMVRGTVLLGRAPRPGEADQRLACAARLLLCDGAAALFDVTLTADWSLGAFAAQCFTGTAATWPSDLIEVTLRAGSRIYYYDPAYDPARTLRAPDGTTPHEGFTIDAPLTVTLVVAVDLHGLVTVLPDPATHRYDRIAASLLLEAPVDLGFLALAGTERTGGTCTGGPALTLQSGPVRRAALTTGVNFLGEAFAVAEVSVTAAPDGGRTFAGKLTALRDQGPFGLLNRPFHYTTHPDREPEFGVEGWPAFSSAEDLVDFVSALGSLAAPKADSPCGPLTDLIAHQAFSTDYTISPSAAAEGGDLVFGLAGSCRLTLIGSQTPLLELDFPALTVRVPTATRWTDLPRVLTEGIRDGAARFALALLRDPGKTALFLAVVIGPQAVRVAEQLLCDGLVGEAVPEATAAAATALATAAAGGAVTAAAVTAAVAGIAAVLADPAYRSGGEPGPDLGTPVLRHAEYADGAVTVRWTGARRAAGYTLAVLRPDGTSLAASSLGPELSGSVPLDPEPLPAGAYQVRVRSTRGELLGPWSAPLTLTKPAAPIMDLTYHQGAALTISWTPAPGAEQVAVQLAYPTGGRLANTTRPAVVRELTVRLLPPQNGAFPLGTALPGAYTARTRNLMPGQFPGTWGSAALTVLSRPSPTILSTTQAGDGLEVSWRADAPCDLVVVDLTTSAVVATATAVSGGRAQLRPVPALVHGRRYNVYLRADQDGLGLSALVNRLFTALAVPAPARAALRNEAGAVTASWTAVEVPDAATAPTYTYELVDVSPGALPATVSSGTGIVGTSAPAVLAGGSKLRPLSTYRFQVRAELGGNHSPWTIAPHLFVLDLPAPLSPLLSIDDAGIALTWTDPPVVTADAARRTLTLTPFSGPLPAGAVHSLAYQAVLYCAGVEVARLDATTARWVVLSRTDGRVPVVGENYTARVRLATPDSTGPWAETPRADVLGRVQGARVFSLPPTMDPLVVTWTPPSVPSTGVFHEITATLDRTATDQPATGAARTTTSYTVHPATTTPTPNPPPALISTAGWRGTYLIRIRARTAQTTGPWTEAGSIRILDTGPV</sequence>
<name>A0A2V4PPU2_9ACTN</name>
<evidence type="ECO:0008006" key="4">
    <source>
        <dbReference type="Google" id="ProtNLM"/>
    </source>
</evidence>
<dbReference type="Proteomes" id="UP000248039">
    <property type="component" value="Unassembled WGS sequence"/>
</dbReference>
<dbReference type="EMBL" id="PYBW01000004">
    <property type="protein sequence ID" value="PYC88415.1"/>
    <property type="molecule type" value="Genomic_DNA"/>
</dbReference>
<protein>
    <recommendedName>
        <fullName evidence="4">Fibronectin type-III domain-containing protein</fullName>
    </recommendedName>
</protein>
<evidence type="ECO:0000313" key="2">
    <source>
        <dbReference type="EMBL" id="PYC88415.1"/>
    </source>
</evidence>